<dbReference type="InterPro" id="IPR003607">
    <property type="entry name" value="HD/PDEase_dom"/>
</dbReference>
<evidence type="ECO:0000313" key="3">
    <source>
        <dbReference type="Proteomes" id="UP000002030"/>
    </source>
</evidence>
<evidence type="ECO:0000259" key="1">
    <source>
        <dbReference type="Pfam" id="PF01966"/>
    </source>
</evidence>
<dbReference type="CDD" id="cd00077">
    <property type="entry name" value="HDc"/>
    <property type="match status" value="1"/>
</dbReference>
<dbReference type="RefSeq" id="WP_012870105.1">
    <property type="nucleotide sequence ID" value="NC_013522.1"/>
</dbReference>
<dbReference type="EMBL" id="CP001818">
    <property type="protein sequence ID" value="ACZ19594.1"/>
    <property type="molecule type" value="Genomic_DNA"/>
</dbReference>
<protein>
    <submittedName>
        <fullName evidence="2">Metal dependent phosphohydrolase</fullName>
    </submittedName>
</protein>
<dbReference type="SUPFAM" id="SSF109604">
    <property type="entry name" value="HD-domain/PDEase-like"/>
    <property type="match status" value="1"/>
</dbReference>
<dbReference type="EnsemblBacteria" id="ACZ19594">
    <property type="protein sequence ID" value="ACZ19594"/>
    <property type="gene ID" value="Taci_1363"/>
</dbReference>
<dbReference type="STRING" id="525903.Taci_1363"/>
<dbReference type="Pfam" id="PF01966">
    <property type="entry name" value="HD"/>
    <property type="match status" value="1"/>
</dbReference>
<reference evidence="2 3" key="1">
    <citation type="journal article" date="2009" name="Stand. Genomic Sci.">
        <title>Complete genome sequence of Thermanaerovibrio acidaminovorans type strain (Su883).</title>
        <authorList>
            <person name="Chovatia M."/>
            <person name="Sikorski J."/>
            <person name="Schroder M."/>
            <person name="Lapidus A."/>
            <person name="Nolan M."/>
            <person name="Tice H."/>
            <person name="Glavina Del Rio T."/>
            <person name="Copeland A."/>
            <person name="Cheng J.F."/>
            <person name="Lucas S."/>
            <person name="Chen F."/>
            <person name="Bruce D."/>
            <person name="Goodwin L."/>
            <person name="Pitluck S."/>
            <person name="Ivanova N."/>
            <person name="Mavromatis K."/>
            <person name="Ovchinnikova G."/>
            <person name="Pati A."/>
            <person name="Chen A."/>
            <person name="Palaniappan K."/>
            <person name="Land M."/>
            <person name="Hauser L."/>
            <person name="Chang Y.J."/>
            <person name="Jeffries C.D."/>
            <person name="Chain P."/>
            <person name="Saunders E."/>
            <person name="Detter J.C."/>
            <person name="Brettin T."/>
            <person name="Rohde M."/>
            <person name="Goker M."/>
            <person name="Spring S."/>
            <person name="Bristow J."/>
            <person name="Markowitz V."/>
            <person name="Hugenholtz P."/>
            <person name="Kyrpides N.C."/>
            <person name="Klenk H.P."/>
            <person name="Eisen J.A."/>
        </authorList>
    </citation>
    <scope>NUCLEOTIDE SEQUENCE [LARGE SCALE GENOMIC DNA]</scope>
    <source>
        <strain evidence="3">ATCC 49978 / DSM 6589 / Su883</strain>
    </source>
</reference>
<feature type="domain" description="HD" evidence="1">
    <location>
        <begin position="58"/>
        <end position="171"/>
    </location>
</feature>
<dbReference type="OrthoDB" id="9778453at2"/>
<organism evidence="2 3">
    <name type="scientific">Thermanaerovibrio acidaminovorans (strain ATCC 49978 / DSM 6589 / Su883)</name>
    <name type="common">Selenomonas acidaminovorans</name>
    <dbReference type="NCBI Taxonomy" id="525903"/>
    <lineage>
        <taxon>Bacteria</taxon>
        <taxon>Thermotogati</taxon>
        <taxon>Synergistota</taxon>
        <taxon>Synergistia</taxon>
        <taxon>Synergistales</taxon>
        <taxon>Synergistaceae</taxon>
        <taxon>Thermanaerovibrio</taxon>
    </lineage>
</organism>
<dbReference type="AlphaFoldDB" id="D1B6F3"/>
<evidence type="ECO:0000313" key="2">
    <source>
        <dbReference type="EMBL" id="ACZ19594.1"/>
    </source>
</evidence>
<gene>
    <name evidence="2" type="ordered locus">Taci_1363</name>
</gene>
<dbReference type="HOGENOM" id="CLU_123313_0_0_0"/>
<dbReference type="KEGG" id="tai:Taci_1363"/>
<dbReference type="eggNOG" id="COG1418">
    <property type="taxonomic scope" value="Bacteria"/>
</dbReference>
<keyword evidence="3" id="KW-1185">Reference proteome</keyword>
<sequence>MRERIAQLLPEVDWICDRELKEKVLATYEDALKTGGWEPDDMARIPFTLLIPNCPASYLTHVRGVTRMAKAAMDEFNALYRDEGGYRLDNDRLIAGALLHDVGKLVEYEKDPEGKTVKSQMGKDLRHPFSGTVIAMRNGIPSDIAHIIANHAHEGDGSLRSPEGVMVNKADFMNFETIKSFLGMK</sequence>
<name>D1B6F3_THEAS</name>
<accession>D1B6F3</accession>
<dbReference type="InterPro" id="IPR006675">
    <property type="entry name" value="HDIG_dom"/>
</dbReference>
<dbReference type="Proteomes" id="UP000002030">
    <property type="component" value="Chromosome"/>
</dbReference>
<proteinExistence type="predicted"/>
<dbReference type="NCBIfam" id="TIGR00277">
    <property type="entry name" value="HDIG"/>
    <property type="match status" value="1"/>
</dbReference>
<dbReference type="Gene3D" id="1.10.3210.10">
    <property type="entry name" value="Hypothetical protein af1432"/>
    <property type="match status" value="1"/>
</dbReference>
<dbReference type="InterPro" id="IPR006674">
    <property type="entry name" value="HD_domain"/>
</dbReference>